<proteinExistence type="predicted"/>
<keyword evidence="1" id="KW-0812">Transmembrane</keyword>
<dbReference type="PATRIC" id="fig|1121362.3.peg.1617"/>
<protein>
    <submittedName>
        <fullName evidence="2">Uncharacterized protein</fullName>
    </submittedName>
</protein>
<feature type="transmembrane region" description="Helical" evidence="1">
    <location>
        <begin position="42"/>
        <end position="65"/>
    </location>
</feature>
<feature type="transmembrane region" description="Helical" evidence="1">
    <location>
        <begin position="12"/>
        <end position="30"/>
    </location>
</feature>
<sequence>MTLTVRARRIVGYALVFLFGGVLGLALWYGMNFLGIAADAVFPWFLGWVVLQFLLIFFATGGAVLLSFRWRGARRVLVWGIWLGFLLGTLFMLWVLIGFARDHPPPGH</sequence>
<keyword evidence="1" id="KW-1133">Transmembrane helix</keyword>
<dbReference type="RefSeq" id="WP_015401022.1">
    <property type="nucleotide sequence ID" value="NC_020302.1"/>
</dbReference>
<dbReference type="AlphaFoldDB" id="M1NML7"/>
<reference evidence="2 3" key="1">
    <citation type="journal article" date="2012" name="Stand. Genomic Sci.">
        <title>Genome sequence of the halotolerant bacterium Corynebacterium halotolerans type strain YIM 70093(T) (= DSM 44683(T)).</title>
        <authorList>
            <person name="Ruckert C."/>
            <person name="Albersmeier A."/>
            <person name="Al-Dilaimi A."/>
            <person name="Niehaus K."/>
            <person name="Szczepanowski R."/>
            <person name="Kalinowski J."/>
        </authorList>
    </citation>
    <scope>NUCLEOTIDE SEQUENCE [LARGE SCALE GENOMIC DNA]</scope>
    <source>
        <strain evidence="2">YIM 70093</strain>
    </source>
</reference>
<organism evidence="2 3">
    <name type="scientific">Corynebacterium halotolerans YIM 70093 = DSM 44683</name>
    <dbReference type="NCBI Taxonomy" id="1121362"/>
    <lineage>
        <taxon>Bacteria</taxon>
        <taxon>Bacillati</taxon>
        <taxon>Actinomycetota</taxon>
        <taxon>Actinomycetes</taxon>
        <taxon>Mycobacteriales</taxon>
        <taxon>Corynebacteriaceae</taxon>
        <taxon>Corynebacterium</taxon>
    </lineage>
</organism>
<name>M1NML7_9CORY</name>
<dbReference type="EMBL" id="CP003697">
    <property type="protein sequence ID" value="AGF72603.1"/>
    <property type="molecule type" value="Genomic_DNA"/>
</dbReference>
<evidence type="ECO:0000313" key="3">
    <source>
        <dbReference type="Proteomes" id="UP000011723"/>
    </source>
</evidence>
<dbReference type="KEGG" id="chn:A605_08005"/>
<keyword evidence="1" id="KW-0472">Membrane</keyword>
<evidence type="ECO:0000256" key="1">
    <source>
        <dbReference type="SAM" id="Phobius"/>
    </source>
</evidence>
<dbReference type="HOGENOM" id="CLU_2286100_0_0_11"/>
<dbReference type="Proteomes" id="UP000011723">
    <property type="component" value="Chromosome"/>
</dbReference>
<gene>
    <name evidence="2" type="ORF">A605_08005</name>
</gene>
<evidence type="ECO:0000313" key="2">
    <source>
        <dbReference type="EMBL" id="AGF72603.1"/>
    </source>
</evidence>
<keyword evidence="3" id="KW-1185">Reference proteome</keyword>
<accession>M1NML7</accession>
<feature type="transmembrane region" description="Helical" evidence="1">
    <location>
        <begin position="77"/>
        <end position="100"/>
    </location>
</feature>